<dbReference type="Pfam" id="PF00400">
    <property type="entry name" value="WD40"/>
    <property type="match status" value="2"/>
</dbReference>
<proteinExistence type="predicted"/>
<dbReference type="EnsemblMetazoa" id="XM_028282686.2">
    <property type="protein sequence ID" value="XP_028138487.1"/>
    <property type="gene ID" value="LOC114332901"/>
</dbReference>
<dbReference type="KEGG" id="dvv:114332901"/>
<evidence type="ECO:0000256" key="1">
    <source>
        <dbReference type="PROSITE-ProRule" id="PRU00221"/>
    </source>
</evidence>
<dbReference type="InterPro" id="IPR015943">
    <property type="entry name" value="WD40/YVTN_repeat-like_dom_sf"/>
</dbReference>
<name>A0A6P7G084_DIAVI</name>
<dbReference type="SMART" id="SM00320">
    <property type="entry name" value="WD40"/>
    <property type="match status" value="4"/>
</dbReference>
<dbReference type="Pfam" id="PF20067">
    <property type="entry name" value="SSL_N"/>
    <property type="match status" value="1"/>
</dbReference>
<keyword evidence="3" id="KW-1185">Reference proteome</keyword>
<dbReference type="InterPro" id="IPR001680">
    <property type="entry name" value="WD40_rpt"/>
</dbReference>
<dbReference type="OrthoDB" id="6262491at2759"/>
<dbReference type="RefSeq" id="XP_028138487.1">
    <property type="nucleotide sequence ID" value="XM_028282686.1"/>
</dbReference>
<dbReference type="SUPFAM" id="SSF50978">
    <property type="entry name" value="WD40 repeat-like"/>
    <property type="match status" value="1"/>
</dbReference>
<dbReference type="GeneID" id="114332901"/>
<keyword evidence="1" id="KW-0853">WD repeat</keyword>
<reference evidence="4 5" key="1">
    <citation type="submission" date="2025-04" db="UniProtKB">
        <authorList>
            <consortium name="RefSeq"/>
        </authorList>
    </citation>
    <scope>IDENTIFICATION</scope>
    <source>
        <tissue evidence="4 5">Whole insect</tissue>
    </source>
</reference>
<organism evidence="5">
    <name type="scientific">Diabrotica virgifera virgifera</name>
    <name type="common">western corn rootworm</name>
    <dbReference type="NCBI Taxonomy" id="50390"/>
    <lineage>
        <taxon>Eukaryota</taxon>
        <taxon>Metazoa</taxon>
        <taxon>Ecdysozoa</taxon>
        <taxon>Arthropoda</taxon>
        <taxon>Hexapoda</taxon>
        <taxon>Insecta</taxon>
        <taxon>Pterygota</taxon>
        <taxon>Neoptera</taxon>
        <taxon>Endopterygota</taxon>
        <taxon>Coleoptera</taxon>
        <taxon>Polyphaga</taxon>
        <taxon>Cucujiformia</taxon>
        <taxon>Chrysomeloidea</taxon>
        <taxon>Chrysomelidae</taxon>
        <taxon>Galerucinae</taxon>
        <taxon>Diabroticina</taxon>
        <taxon>Diabroticites</taxon>
        <taxon>Diabrotica</taxon>
    </lineage>
</organism>
<evidence type="ECO:0000313" key="2">
    <source>
        <dbReference type="EnsemblMetazoa" id="XP_028138487.1"/>
    </source>
</evidence>
<accession>A0A6P7G084</accession>
<evidence type="ECO:0000313" key="5">
    <source>
        <dbReference type="RefSeq" id="XP_028138488.1"/>
    </source>
</evidence>
<dbReference type="Gene3D" id="2.130.10.10">
    <property type="entry name" value="YVTN repeat-like/Quinoprotein amine dehydrogenase"/>
    <property type="match status" value="2"/>
</dbReference>
<evidence type="ECO:0000313" key="4">
    <source>
        <dbReference type="RefSeq" id="XP_028138487.1"/>
    </source>
</evidence>
<evidence type="ECO:0000313" key="3">
    <source>
        <dbReference type="Proteomes" id="UP001652700"/>
    </source>
</evidence>
<reference evidence="2" key="2">
    <citation type="submission" date="2025-05" db="UniProtKB">
        <authorList>
            <consortium name="EnsemblMetazoa"/>
        </authorList>
    </citation>
    <scope>IDENTIFICATION</scope>
</reference>
<dbReference type="PANTHER" id="PTHR22844">
    <property type="entry name" value="F-BOX AND WD40 DOMAIN PROTEIN"/>
    <property type="match status" value="1"/>
</dbReference>
<dbReference type="PROSITE" id="PS50082">
    <property type="entry name" value="WD_REPEATS_2"/>
    <property type="match status" value="1"/>
</dbReference>
<dbReference type="InterPro" id="IPR045182">
    <property type="entry name" value="JINGUBANG-like"/>
</dbReference>
<gene>
    <name evidence="4 5" type="primary">LOC114332901</name>
</gene>
<feature type="repeat" description="WD" evidence="1">
    <location>
        <begin position="12"/>
        <end position="41"/>
    </location>
</feature>
<dbReference type="InterPro" id="IPR036322">
    <property type="entry name" value="WD40_repeat_dom_sf"/>
</dbReference>
<dbReference type="AlphaFoldDB" id="A0A6P7G084"/>
<protein>
    <submittedName>
        <fullName evidence="4 5">Uncharacterized protein LOC114332901</fullName>
    </submittedName>
</protein>
<dbReference type="Proteomes" id="UP001652700">
    <property type="component" value="Unplaced"/>
</dbReference>
<sequence length="293" mass="32162">MPLRIDSRADDVDKHEHDINCLLFNEGKLYSGADDGTIKCWLPDLTKKSEIKANSCSVYSLAGDNNCIYSCSNEGSVDSYALDTLEKKSVLLHNSEVEYWRVRSVNGVLYSGDNEGFVKVWKNGTLYGSINICEPVKDMVIFKNLLITANMGIVVTDLKLEGEHIQFGVKDSLGGTFPLTLIGGKYVAHVTKEATDIVVNEVSDSGHIKQIAKTEGAHTKIINSLAGARWNNKNIIFSGGWDKNIKKWIIENNSITLEATIDAGIIVNAIEVGRDGEIYAGGEDGHIVRIQVE</sequence>
<dbReference type="RefSeq" id="XP_028138488.1">
    <property type="nucleotide sequence ID" value="XM_028282687.1"/>
</dbReference>
<dbReference type="PANTHER" id="PTHR22844:SF387">
    <property type="entry name" value="F3I6.5 PROTEIN"/>
    <property type="match status" value="1"/>
</dbReference>